<evidence type="ECO:0008006" key="3">
    <source>
        <dbReference type="Google" id="ProtNLM"/>
    </source>
</evidence>
<name>A0AAU9UZD8_EUPED</name>
<keyword evidence="2" id="KW-1185">Reference proteome</keyword>
<organism evidence="1 2">
    <name type="scientific">Euphydryas editha</name>
    <name type="common">Edith's checkerspot</name>
    <dbReference type="NCBI Taxonomy" id="104508"/>
    <lineage>
        <taxon>Eukaryota</taxon>
        <taxon>Metazoa</taxon>
        <taxon>Ecdysozoa</taxon>
        <taxon>Arthropoda</taxon>
        <taxon>Hexapoda</taxon>
        <taxon>Insecta</taxon>
        <taxon>Pterygota</taxon>
        <taxon>Neoptera</taxon>
        <taxon>Endopterygota</taxon>
        <taxon>Lepidoptera</taxon>
        <taxon>Glossata</taxon>
        <taxon>Ditrysia</taxon>
        <taxon>Papilionoidea</taxon>
        <taxon>Nymphalidae</taxon>
        <taxon>Nymphalinae</taxon>
        <taxon>Euphydryas</taxon>
    </lineage>
</organism>
<sequence length="85" mass="9471">MAMLGNTDGVAVAAARRALFATALWDTMCAASYPPRLAHPHTNPAFTNEKRDHYPLIHRLSMVIAIATHVQCKSERDRCGFENYV</sequence>
<dbReference type="EMBL" id="CAKOGL010000027">
    <property type="protein sequence ID" value="CAH2104498.1"/>
    <property type="molecule type" value="Genomic_DNA"/>
</dbReference>
<evidence type="ECO:0000313" key="1">
    <source>
        <dbReference type="EMBL" id="CAH2104498.1"/>
    </source>
</evidence>
<proteinExistence type="predicted"/>
<dbReference type="Proteomes" id="UP001153954">
    <property type="component" value="Unassembled WGS sequence"/>
</dbReference>
<gene>
    <name evidence="1" type="ORF">EEDITHA_LOCUS18866</name>
</gene>
<accession>A0AAU9UZD8</accession>
<protein>
    <recommendedName>
        <fullName evidence="3">Secreted protein</fullName>
    </recommendedName>
</protein>
<dbReference type="AlphaFoldDB" id="A0AAU9UZD8"/>
<reference evidence="1" key="1">
    <citation type="submission" date="2022-03" db="EMBL/GenBank/DDBJ databases">
        <authorList>
            <person name="Tunstrom K."/>
        </authorList>
    </citation>
    <scope>NUCLEOTIDE SEQUENCE</scope>
</reference>
<comment type="caution">
    <text evidence="1">The sequence shown here is derived from an EMBL/GenBank/DDBJ whole genome shotgun (WGS) entry which is preliminary data.</text>
</comment>
<evidence type="ECO:0000313" key="2">
    <source>
        <dbReference type="Proteomes" id="UP001153954"/>
    </source>
</evidence>